<reference evidence="3 4" key="2">
    <citation type="journal article" date="2010" name="Stand. Genomic Sci.">
        <title>Complete genome sequence of Nakamurella multipartita type strain (Y-104).</title>
        <authorList>
            <person name="Tice H."/>
            <person name="Mayilraj S."/>
            <person name="Sims D."/>
            <person name="Lapidus A."/>
            <person name="Nolan M."/>
            <person name="Lucas S."/>
            <person name="Glavina Del Rio T."/>
            <person name="Copeland A."/>
            <person name="Cheng J.F."/>
            <person name="Meincke L."/>
            <person name="Bruce D."/>
            <person name="Goodwin L."/>
            <person name="Pitluck S."/>
            <person name="Ivanova N."/>
            <person name="Mavromatis K."/>
            <person name="Ovchinnikova G."/>
            <person name="Pati A."/>
            <person name="Chen A."/>
            <person name="Palaniappan K."/>
            <person name="Land M."/>
            <person name="Hauser L."/>
            <person name="Chang Y.J."/>
            <person name="Jeffries C.D."/>
            <person name="Detter J.C."/>
            <person name="Brettin T."/>
            <person name="Rohde M."/>
            <person name="Goker M."/>
            <person name="Bristow J."/>
            <person name="Eisen J.A."/>
            <person name="Markowitz V."/>
            <person name="Hugenholtz P."/>
            <person name="Kyrpides N.C."/>
            <person name="Klenk H.P."/>
            <person name="Chen F."/>
        </authorList>
    </citation>
    <scope>NUCLEOTIDE SEQUENCE [LARGE SCALE GENOMIC DNA]</scope>
    <source>
        <strain evidence="4">ATCC 700099 / DSM 44233 / CIP 104796 / JCM 9543 / NBRC 105858 / Y-104</strain>
    </source>
</reference>
<dbReference type="PANTHER" id="PTHR43646">
    <property type="entry name" value="GLYCOSYLTRANSFERASE"/>
    <property type="match status" value="1"/>
</dbReference>
<dbReference type="InterPro" id="IPR029044">
    <property type="entry name" value="Nucleotide-diphossugar_trans"/>
</dbReference>
<dbReference type="STRING" id="479431.Namu_2496"/>
<name>C8X6K8_NAKMY</name>
<evidence type="ECO:0000256" key="1">
    <source>
        <dbReference type="SAM" id="Phobius"/>
    </source>
</evidence>
<reference evidence="4" key="1">
    <citation type="submission" date="2009-09" db="EMBL/GenBank/DDBJ databases">
        <title>The complete genome of Nakamurella multipartita DSM 44233.</title>
        <authorList>
            <consortium name="US DOE Joint Genome Institute (JGI-PGF)"/>
            <person name="Lucas S."/>
            <person name="Copeland A."/>
            <person name="Lapidus A."/>
            <person name="Glavina del Rio T."/>
            <person name="Dalin E."/>
            <person name="Tice H."/>
            <person name="Bruce D."/>
            <person name="Goodwin L."/>
            <person name="Pitluck S."/>
            <person name="Kyrpides N."/>
            <person name="Mavromatis K."/>
            <person name="Ivanova N."/>
            <person name="Ovchinnikova G."/>
            <person name="Sims D."/>
            <person name="Meincke L."/>
            <person name="Brettin T."/>
            <person name="Detter J.C."/>
            <person name="Han C."/>
            <person name="Larimer F."/>
            <person name="Land M."/>
            <person name="Hauser L."/>
            <person name="Markowitz V."/>
            <person name="Cheng J.-F."/>
            <person name="Hugenholtz P."/>
            <person name="Woyke T."/>
            <person name="Wu D."/>
            <person name="Klenk H.-P."/>
            <person name="Eisen J.A."/>
        </authorList>
    </citation>
    <scope>NUCLEOTIDE SEQUENCE [LARGE SCALE GENOMIC DNA]</scope>
    <source>
        <strain evidence="4">ATCC 700099 / DSM 44233 / CIP 104796 / JCM 9543 / NBRC 105858 / Y-104</strain>
    </source>
</reference>
<sequence>MTGRLTGRSPARRAAVDGLAVPVLAFLSIKLAVLIANLWWFPTLRRPPGPRPDAGESVLLVPLRDEADRIPEALPGMLAAGFGEVVLLDDGSTDGTAELVEQLVRSAWSGSPARLIPGRPRPAGWAGKPWACAQLAQASDAATLVFCDADVQLAPGAAEAILAEMEHQGAQVFSVFPRHRTGSWSERLLAPLIVDVLLCGLPFGLLRSPVRSAAAAHGALLAFRREAYTAVGGFGGVRDEVVEDVALARLARRRGLRLGLALGGSTAQVRMYRNRREVTAGLGRGLLPMAGGRRWLVVLAWVWHVLAYTAPVLLAVARPRWRVAAALGVTERALLELKTGGRDWLAALTIAAAPVAAGPVVGQGLRRRQVWRGRSYVT</sequence>
<dbReference type="Gene3D" id="3.90.550.10">
    <property type="entry name" value="Spore Coat Polysaccharide Biosynthesis Protein SpsA, Chain A"/>
    <property type="match status" value="1"/>
</dbReference>
<feature type="transmembrane region" description="Helical" evidence="1">
    <location>
        <begin position="20"/>
        <end position="41"/>
    </location>
</feature>
<dbReference type="SUPFAM" id="SSF53448">
    <property type="entry name" value="Nucleotide-diphospho-sugar transferases"/>
    <property type="match status" value="1"/>
</dbReference>
<keyword evidence="3" id="KW-0808">Transferase</keyword>
<dbReference type="CDD" id="cd00761">
    <property type="entry name" value="Glyco_tranf_GTA_type"/>
    <property type="match status" value="1"/>
</dbReference>
<dbReference type="EMBL" id="CP001737">
    <property type="protein sequence ID" value="ACV78863.1"/>
    <property type="molecule type" value="Genomic_DNA"/>
</dbReference>
<evidence type="ECO:0000313" key="4">
    <source>
        <dbReference type="Proteomes" id="UP000002218"/>
    </source>
</evidence>
<dbReference type="HOGENOM" id="CLU_038143_0_0_11"/>
<dbReference type="InParanoid" id="C8X6K8"/>
<feature type="transmembrane region" description="Helical" evidence="1">
    <location>
        <begin position="295"/>
        <end position="317"/>
    </location>
</feature>
<dbReference type="Proteomes" id="UP000002218">
    <property type="component" value="Chromosome"/>
</dbReference>
<organism evidence="3 4">
    <name type="scientific">Nakamurella multipartita (strain ATCC 700099 / DSM 44233 / CIP 104796 / JCM 9543 / NBRC 105858 / Y-104)</name>
    <name type="common">Microsphaera multipartita</name>
    <dbReference type="NCBI Taxonomy" id="479431"/>
    <lineage>
        <taxon>Bacteria</taxon>
        <taxon>Bacillati</taxon>
        <taxon>Actinomycetota</taxon>
        <taxon>Actinomycetes</taxon>
        <taxon>Nakamurellales</taxon>
        <taxon>Nakamurellaceae</taxon>
        <taxon>Nakamurella</taxon>
    </lineage>
</organism>
<dbReference type="RefSeq" id="WP_015747751.1">
    <property type="nucleotide sequence ID" value="NC_013235.1"/>
</dbReference>
<dbReference type="KEGG" id="nml:Namu_2496"/>
<keyword evidence="1" id="KW-0812">Transmembrane</keyword>
<dbReference type="eggNOG" id="COG0463">
    <property type="taxonomic scope" value="Bacteria"/>
</dbReference>
<keyword evidence="1" id="KW-1133">Transmembrane helix</keyword>
<protein>
    <submittedName>
        <fullName evidence="3">Glycosyl transferase family 2</fullName>
    </submittedName>
</protein>
<keyword evidence="1" id="KW-0472">Membrane</keyword>
<dbReference type="Pfam" id="PF00535">
    <property type="entry name" value="Glycos_transf_2"/>
    <property type="match status" value="1"/>
</dbReference>
<dbReference type="GO" id="GO:0016740">
    <property type="term" value="F:transferase activity"/>
    <property type="evidence" value="ECO:0007669"/>
    <property type="project" value="UniProtKB-KW"/>
</dbReference>
<dbReference type="AlphaFoldDB" id="C8X6K8"/>
<gene>
    <name evidence="3" type="ordered locus">Namu_2496</name>
</gene>
<keyword evidence="4" id="KW-1185">Reference proteome</keyword>
<feature type="domain" description="Glycosyltransferase 2-like" evidence="2">
    <location>
        <begin position="60"/>
        <end position="227"/>
    </location>
</feature>
<dbReference type="InterPro" id="IPR001173">
    <property type="entry name" value="Glyco_trans_2-like"/>
</dbReference>
<dbReference type="PANTHER" id="PTHR43646:SF3">
    <property type="entry name" value="SLR1566 PROTEIN"/>
    <property type="match status" value="1"/>
</dbReference>
<proteinExistence type="predicted"/>
<evidence type="ECO:0000313" key="3">
    <source>
        <dbReference type="EMBL" id="ACV78863.1"/>
    </source>
</evidence>
<accession>C8X6K8</accession>
<dbReference type="CAZy" id="GT2">
    <property type="family name" value="Glycosyltransferase Family 2"/>
</dbReference>
<evidence type="ECO:0000259" key="2">
    <source>
        <dbReference type="Pfam" id="PF00535"/>
    </source>
</evidence>